<dbReference type="Pfam" id="PF01081">
    <property type="entry name" value="Aldolase"/>
    <property type="match status" value="1"/>
</dbReference>
<dbReference type="PANTHER" id="PTHR30246">
    <property type="entry name" value="2-KETO-3-DEOXY-6-PHOSPHOGLUCONATE ALDOLASE"/>
    <property type="match status" value="1"/>
</dbReference>
<keyword evidence="5" id="KW-0119">Carbohydrate metabolism</keyword>
<comment type="subunit">
    <text evidence="3">Homotrimer.</text>
</comment>
<protein>
    <submittedName>
        <fullName evidence="6">2-dehydro-3-deoxyphosphogalactonate aldolase</fullName>
        <ecNumber evidence="6">4.1.2.21</ecNumber>
    </submittedName>
</protein>
<dbReference type="CDD" id="cd00452">
    <property type="entry name" value="KDPG_aldolase"/>
    <property type="match status" value="1"/>
</dbReference>
<organism evidence="6 7">
    <name type="scientific">Reinekea forsetii</name>
    <dbReference type="NCBI Taxonomy" id="1336806"/>
    <lineage>
        <taxon>Bacteria</taxon>
        <taxon>Pseudomonadati</taxon>
        <taxon>Pseudomonadota</taxon>
        <taxon>Gammaproteobacteria</taxon>
        <taxon>Oceanospirillales</taxon>
        <taxon>Saccharospirillaceae</taxon>
        <taxon>Reinekea</taxon>
    </lineage>
</organism>
<comment type="similarity">
    <text evidence="2">Belongs to the KHG/KDPG aldolase family.</text>
</comment>
<sequence length="219" mass="23277">MNIQLSDLLKEALSTMPLVAILRGIQPSEIEGVARVLVAEGFRFIEVPLNSPDAWESIRRLKALVPDNILVGAGTVVDVKASAKLAELNAVLQITPNTDIEVIKAGKSAGLATFTGFMTPSEAFAGINAGTTALKLFPAQRLGCDYFKDIKTVLPRNTPILAVGGVNASNMAEWFDAGISGFGFGSNLYTPGRTAEEVRIVAAELVQTWTNLCNGDLSK</sequence>
<dbReference type="InterPro" id="IPR000887">
    <property type="entry name" value="Aldlse_KDPG_KHG"/>
</dbReference>
<comment type="pathway">
    <text evidence="1">Carbohydrate acid metabolism.</text>
</comment>
<dbReference type="NCBIfam" id="NF006600">
    <property type="entry name" value="PRK09140.1"/>
    <property type="match status" value="1"/>
</dbReference>
<dbReference type="PROSITE" id="PS00160">
    <property type="entry name" value="ALDOLASE_KDPG_KHG_2"/>
    <property type="match status" value="1"/>
</dbReference>
<evidence type="ECO:0000256" key="2">
    <source>
        <dbReference type="ARBA" id="ARBA00006906"/>
    </source>
</evidence>
<evidence type="ECO:0000256" key="3">
    <source>
        <dbReference type="ARBA" id="ARBA00011233"/>
    </source>
</evidence>
<dbReference type="InterPro" id="IPR031338">
    <property type="entry name" value="KDPG/KHG_AS_2"/>
</dbReference>
<gene>
    <name evidence="6" type="ORF">REIFOR_01235</name>
</gene>
<dbReference type="RefSeq" id="WP_100256724.1">
    <property type="nucleotide sequence ID" value="NZ_CP011797.1"/>
</dbReference>
<dbReference type="KEGG" id="rfo:REIFOR_01235"/>
<keyword evidence="7" id="KW-1185">Reference proteome</keyword>
<evidence type="ECO:0000313" key="6">
    <source>
        <dbReference type="EMBL" id="ATX76381.1"/>
    </source>
</evidence>
<keyword evidence="4 6" id="KW-0456">Lyase</keyword>
<dbReference type="InterPro" id="IPR013785">
    <property type="entry name" value="Aldolase_TIM"/>
</dbReference>
<evidence type="ECO:0000256" key="5">
    <source>
        <dbReference type="ARBA" id="ARBA00023277"/>
    </source>
</evidence>
<dbReference type="OrthoDB" id="8590323at2"/>
<dbReference type="EC" id="4.1.2.21" evidence="6"/>
<name>A0A2K8KRA6_9GAMM</name>
<evidence type="ECO:0000256" key="4">
    <source>
        <dbReference type="ARBA" id="ARBA00023239"/>
    </source>
</evidence>
<dbReference type="Gene3D" id="3.20.20.70">
    <property type="entry name" value="Aldolase class I"/>
    <property type="match status" value="1"/>
</dbReference>
<dbReference type="PANTHER" id="PTHR30246:SF1">
    <property type="entry name" value="2-DEHYDRO-3-DEOXY-6-PHOSPHOGALACTONATE ALDOLASE-RELATED"/>
    <property type="match status" value="1"/>
</dbReference>
<dbReference type="EMBL" id="CP011797">
    <property type="protein sequence ID" value="ATX76381.1"/>
    <property type="molecule type" value="Genomic_DNA"/>
</dbReference>
<dbReference type="SUPFAM" id="SSF51569">
    <property type="entry name" value="Aldolase"/>
    <property type="match status" value="1"/>
</dbReference>
<dbReference type="AlphaFoldDB" id="A0A2K8KRA6"/>
<evidence type="ECO:0000256" key="1">
    <source>
        <dbReference type="ARBA" id="ARBA00004761"/>
    </source>
</evidence>
<reference evidence="6 7" key="1">
    <citation type="journal article" date="2017" name="Environ. Microbiol.">
        <title>Genomic and physiological analyses of 'Reinekea forsetii' reveal a versatile opportunistic lifestyle during spring algae blooms.</title>
        <authorList>
            <person name="Avci B."/>
            <person name="Hahnke R.L."/>
            <person name="Chafee M."/>
            <person name="Fischer T."/>
            <person name="Gruber-Vodicka H."/>
            <person name="Tegetmeyer H.E."/>
            <person name="Harder J."/>
            <person name="Fuchs B.M."/>
            <person name="Amann R.I."/>
            <person name="Teeling H."/>
        </authorList>
    </citation>
    <scope>NUCLEOTIDE SEQUENCE [LARGE SCALE GENOMIC DNA]</scope>
    <source>
        <strain evidence="6 7">Hel1_31_D35</strain>
    </source>
</reference>
<dbReference type="GO" id="GO:0008674">
    <property type="term" value="F:2-dehydro-3-deoxy-6-phosphogalactonate aldolase activity"/>
    <property type="evidence" value="ECO:0007669"/>
    <property type="project" value="UniProtKB-EC"/>
</dbReference>
<accession>A0A2K8KRA6</accession>
<proteinExistence type="inferred from homology"/>
<evidence type="ECO:0000313" key="7">
    <source>
        <dbReference type="Proteomes" id="UP000229757"/>
    </source>
</evidence>
<dbReference type="Proteomes" id="UP000229757">
    <property type="component" value="Chromosome"/>
</dbReference>